<accession>A0A5R2ATM3</accession>
<dbReference type="RefSeq" id="WP_135698408.1">
    <property type="nucleotide sequence ID" value="NZ_RQER01000008.1"/>
</dbReference>
<dbReference type="EMBL" id="RQER01000008">
    <property type="protein sequence ID" value="TGJ99902.1"/>
    <property type="molecule type" value="Genomic_DNA"/>
</dbReference>
<evidence type="ECO:0000259" key="1">
    <source>
        <dbReference type="Pfam" id="PF18909"/>
    </source>
</evidence>
<dbReference type="InterPro" id="IPR044038">
    <property type="entry name" value="dATP/dGTP_diPOhydrolase_N"/>
</dbReference>
<dbReference type="AlphaFoldDB" id="A0A5R2ATM3"/>
<feature type="domain" description="dATP/dGTP diphosphohydrolase N-terminal" evidence="1">
    <location>
        <begin position="14"/>
        <end position="110"/>
    </location>
</feature>
<gene>
    <name evidence="2" type="ORF">EHO57_14180</name>
</gene>
<reference evidence="2 3" key="1">
    <citation type="journal article" date="2019" name="PLoS Negl. Trop. Dis.">
        <title>Revisiting the worldwide diversity of Leptospira species in the environment.</title>
        <authorList>
            <person name="Vincent A.T."/>
            <person name="Schiettekatte O."/>
            <person name="Bourhy P."/>
            <person name="Veyrier F.J."/>
            <person name="Picardeau M."/>
        </authorList>
    </citation>
    <scope>NUCLEOTIDE SEQUENCE [LARGE SCALE GENOMIC DNA]</scope>
    <source>
        <strain evidence="2 3">SSW18</strain>
    </source>
</reference>
<organism evidence="2 3">
    <name type="scientific">Leptospira langatensis</name>
    <dbReference type="NCBI Taxonomy" id="2484983"/>
    <lineage>
        <taxon>Bacteria</taxon>
        <taxon>Pseudomonadati</taxon>
        <taxon>Spirochaetota</taxon>
        <taxon>Spirochaetia</taxon>
        <taxon>Leptospirales</taxon>
        <taxon>Leptospiraceae</taxon>
        <taxon>Leptospira</taxon>
    </lineage>
</organism>
<dbReference type="Proteomes" id="UP000297946">
    <property type="component" value="Unassembled WGS sequence"/>
</dbReference>
<sequence length="118" mass="13021">MEQQSDPTGRSAHEPGAKLDAGKLRYSLILRSMSGAITEVVKVAEYGARKYSVDGWRSVPDGIQRYTEALDRHNFAEINEDTDPESNLLHAAHLAWNALARLQLILEKKDGGESENGS</sequence>
<comment type="caution">
    <text evidence="2">The sequence shown here is derived from an EMBL/GenBank/DDBJ whole genome shotgun (WGS) entry which is preliminary data.</text>
</comment>
<proteinExistence type="predicted"/>
<protein>
    <recommendedName>
        <fullName evidence="1">dATP/dGTP diphosphohydrolase N-terminal domain-containing protein</fullName>
    </recommendedName>
</protein>
<evidence type="ECO:0000313" key="2">
    <source>
        <dbReference type="EMBL" id="TGJ99902.1"/>
    </source>
</evidence>
<name>A0A5R2ATM3_9LEPT</name>
<evidence type="ECO:0000313" key="3">
    <source>
        <dbReference type="Proteomes" id="UP000297946"/>
    </source>
</evidence>
<dbReference type="Pfam" id="PF18909">
    <property type="entry name" value="dGTP_diPhyd_N"/>
    <property type="match status" value="1"/>
</dbReference>